<dbReference type="PANTHER" id="PTHR42693">
    <property type="entry name" value="ARYLSULFATASE FAMILY MEMBER"/>
    <property type="match status" value="1"/>
</dbReference>
<dbReference type="Pfam" id="PF00884">
    <property type="entry name" value="Sulfatase"/>
    <property type="match status" value="1"/>
</dbReference>
<evidence type="ECO:0000259" key="6">
    <source>
        <dbReference type="Pfam" id="PF00884"/>
    </source>
</evidence>
<evidence type="ECO:0000256" key="5">
    <source>
        <dbReference type="SAM" id="SignalP"/>
    </source>
</evidence>
<reference evidence="7 8" key="1">
    <citation type="submission" date="2019-08" db="EMBL/GenBank/DDBJ databases">
        <title>Deep-cultivation of Planctomycetes and their phenomic and genomic characterization uncovers novel biology.</title>
        <authorList>
            <person name="Wiegand S."/>
            <person name="Jogler M."/>
            <person name="Boedeker C."/>
            <person name="Pinto D."/>
            <person name="Vollmers J."/>
            <person name="Rivas-Marin E."/>
            <person name="Kohn T."/>
            <person name="Peeters S.H."/>
            <person name="Heuer A."/>
            <person name="Rast P."/>
            <person name="Oberbeckmann S."/>
            <person name="Bunk B."/>
            <person name="Jeske O."/>
            <person name="Meyerdierks A."/>
            <person name="Storesund J.E."/>
            <person name="Kallscheuer N."/>
            <person name="Luecker S."/>
            <person name="Lage O.M."/>
            <person name="Pohl T."/>
            <person name="Merkel B.J."/>
            <person name="Hornburger P."/>
            <person name="Mueller R.-W."/>
            <person name="Bruemmer F."/>
            <person name="Labrenz M."/>
            <person name="Spormann A.M."/>
            <person name="Op den Camp H."/>
            <person name="Overmann J."/>
            <person name="Amann R."/>
            <person name="Jetten M.S.M."/>
            <person name="Mascher T."/>
            <person name="Medema M.H."/>
            <person name="Devos D.P."/>
            <person name="Kaster A.-K."/>
            <person name="Ovreas L."/>
            <person name="Rohde M."/>
            <person name="Galperin M.Y."/>
            <person name="Jogler C."/>
        </authorList>
    </citation>
    <scope>NUCLEOTIDE SEQUENCE [LARGE SCALE GENOMIC DNA]</scope>
    <source>
        <strain evidence="7 8">UC8</strain>
    </source>
</reference>
<feature type="chain" id="PRO_5022714604" evidence="5">
    <location>
        <begin position="25"/>
        <end position="532"/>
    </location>
</feature>
<accession>A0A5B9QP25</accession>
<dbReference type="OrthoDB" id="9783154at2"/>
<feature type="signal peptide" evidence="5">
    <location>
        <begin position="1"/>
        <end position="24"/>
    </location>
</feature>
<dbReference type="InterPro" id="IPR050738">
    <property type="entry name" value="Sulfatase"/>
</dbReference>
<keyword evidence="8" id="KW-1185">Reference proteome</keyword>
<dbReference type="InterPro" id="IPR000917">
    <property type="entry name" value="Sulfatase_N"/>
</dbReference>
<keyword evidence="2" id="KW-0479">Metal-binding</keyword>
<dbReference type="GO" id="GO:0004065">
    <property type="term" value="F:arylsulfatase activity"/>
    <property type="evidence" value="ECO:0007669"/>
    <property type="project" value="UniProtKB-EC"/>
</dbReference>
<dbReference type="EMBL" id="CP042914">
    <property type="protein sequence ID" value="QEG38766.1"/>
    <property type="molecule type" value="Genomic_DNA"/>
</dbReference>
<protein>
    <submittedName>
        <fullName evidence="7">Arylsulfatase</fullName>
        <ecNumber evidence="7">3.1.6.1</ecNumber>
    </submittedName>
</protein>
<keyword evidence="3 7" id="KW-0378">Hydrolase</keyword>
<dbReference type="CDD" id="cd16025">
    <property type="entry name" value="PAS_like"/>
    <property type="match status" value="1"/>
</dbReference>
<keyword evidence="4" id="KW-0106">Calcium</keyword>
<evidence type="ECO:0000313" key="7">
    <source>
        <dbReference type="EMBL" id="QEG38766.1"/>
    </source>
</evidence>
<evidence type="ECO:0000313" key="8">
    <source>
        <dbReference type="Proteomes" id="UP000325286"/>
    </source>
</evidence>
<dbReference type="InterPro" id="IPR024607">
    <property type="entry name" value="Sulfatase_CS"/>
</dbReference>
<proteinExistence type="inferred from homology"/>
<dbReference type="PANTHER" id="PTHR42693:SF53">
    <property type="entry name" value="ENDO-4-O-SULFATASE"/>
    <property type="match status" value="1"/>
</dbReference>
<organism evidence="7 8">
    <name type="scientific">Roseimaritima ulvae</name>
    <dbReference type="NCBI Taxonomy" id="980254"/>
    <lineage>
        <taxon>Bacteria</taxon>
        <taxon>Pseudomonadati</taxon>
        <taxon>Planctomycetota</taxon>
        <taxon>Planctomycetia</taxon>
        <taxon>Pirellulales</taxon>
        <taxon>Pirellulaceae</taxon>
        <taxon>Roseimaritima</taxon>
    </lineage>
</organism>
<dbReference type="KEGG" id="rul:UC8_07240"/>
<dbReference type="RefSeq" id="WP_068142837.1">
    <property type="nucleotide sequence ID" value="NZ_LWSJ01000103.1"/>
</dbReference>
<dbReference type="SUPFAM" id="SSF53649">
    <property type="entry name" value="Alkaline phosphatase-like"/>
    <property type="match status" value="1"/>
</dbReference>
<evidence type="ECO:0000256" key="1">
    <source>
        <dbReference type="ARBA" id="ARBA00008779"/>
    </source>
</evidence>
<dbReference type="Gene3D" id="3.30.1120.10">
    <property type="match status" value="1"/>
</dbReference>
<sequence length="532" mass="59637" precursor="true">MMSSPIRIAVAVLTYVVLFPTAQAQTAERPNVLLILADDLGYSDLGCYGSEIETPNLDRLAEGGLRFTQFYNTARCWPTRAALLTGYYAQTVRRDIVPGVRSGGRGVRQDWATLLPVHLKPLGYRSYHSGKWHIDGMPIENGFDRSYLLKDQGRFFNPQVHWQDDERLPPVEKDSGYYATEAIGQHAIECLEEHHRQHADKPFFHYLAFTAPHFPLHALPQDIEKYKSIYRQGWEKVRQQRWAKIKQMGLLEGELSAVERDLGPPYAFPDHLEILGSGEVNRPVPWDALTAEQQKFQADKMAIHAAMIDRMDQVIGKVLRQLEAMGQSDNTLVMFLSDNGSSAEIMVRADGHDPQAPPGSAASYLCLGPGWSTTGNTPFRRHKTWTHEGGISTPLIASWPRGIQHSGAIRRQVGHVIDVLPTIVELAGGTLDVPEAESVRPALPGKSLVAVLQKDAPLQRDWLWWFHDGHKAIRVGKWKAVAAKDGPWELYDLAADRAESNDLAESNPDRLRRLVQLWDEQLAAHAAAAQEQ</sequence>
<name>A0A5B9QP25_9BACT</name>
<dbReference type="PROSITE" id="PS00149">
    <property type="entry name" value="SULFATASE_2"/>
    <property type="match status" value="1"/>
</dbReference>
<dbReference type="Proteomes" id="UP000325286">
    <property type="component" value="Chromosome"/>
</dbReference>
<evidence type="ECO:0000256" key="4">
    <source>
        <dbReference type="ARBA" id="ARBA00022837"/>
    </source>
</evidence>
<keyword evidence="5" id="KW-0732">Signal</keyword>
<evidence type="ECO:0000256" key="2">
    <source>
        <dbReference type="ARBA" id="ARBA00022723"/>
    </source>
</evidence>
<dbReference type="Gene3D" id="3.40.720.10">
    <property type="entry name" value="Alkaline Phosphatase, subunit A"/>
    <property type="match status" value="1"/>
</dbReference>
<dbReference type="InterPro" id="IPR017850">
    <property type="entry name" value="Alkaline_phosphatase_core_sf"/>
</dbReference>
<dbReference type="GO" id="GO:0046872">
    <property type="term" value="F:metal ion binding"/>
    <property type="evidence" value="ECO:0007669"/>
    <property type="project" value="UniProtKB-KW"/>
</dbReference>
<evidence type="ECO:0000256" key="3">
    <source>
        <dbReference type="ARBA" id="ARBA00022801"/>
    </source>
</evidence>
<dbReference type="AlphaFoldDB" id="A0A5B9QP25"/>
<gene>
    <name evidence="7" type="primary">atsA_11</name>
    <name evidence="7" type="ORF">UC8_07240</name>
</gene>
<feature type="domain" description="Sulfatase N-terminal" evidence="6">
    <location>
        <begin position="30"/>
        <end position="428"/>
    </location>
</feature>
<comment type="similarity">
    <text evidence="1">Belongs to the sulfatase family.</text>
</comment>
<dbReference type="EC" id="3.1.6.1" evidence="7"/>